<dbReference type="Ensembl" id="ENSAPOT00000026174.1">
    <property type="protein sequence ID" value="ENSAPOP00000032366.1"/>
    <property type="gene ID" value="ENSAPOG00000020180.1"/>
</dbReference>
<evidence type="ECO:0000256" key="1">
    <source>
        <dbReference type="ARBA" id="ARBA00023157"/>
    </source>
</evidence>
<dbReference type="Gene3D" id="3.10.100.10">
    <property type="entry name" value="Mannose-Binding Protein A, subunit A"/>
    <property type="match status" value="1"/>
</dbReference>
<name>A0A3Q1GNM4_9TELE</name>
<sequence>ATTMTWAIAEFYCVSQGAHLVSIHSADEQNFVNSLISSFDYSAKPIWIGLNDLFHEGTFTWSDGSEVNFDFWNTGEPDDYGSRENCGQSSGPSFKWNDYSCTSSCPAVCAFSLTPEKTAR</sequence>
<dbReference type="PROSITE" id="PS00615">
    <property type="entry name" value="C_TYPE_LECTIN_1"/>
    <property type="match status" value="1"/>
</dbReference>
<dbReference type="FunCoup" id="A0A3Q1GNM4">
    <property type="interactions" value="823"/>
</dbReference>
<dbReference type="InterPro" id="IPR016186">
    <property type="entry name" value="C-type_lectin-like/link_sf"/>
</dbReference>
<dbReference type="InterPro" id="IPR018378">
    <property type="entry name" value="C-type_lectin_CS"/>
</dbReference>
<dbReference type="SUPFAM" id="SSF56436">
    <property type="entry name" value="C-type lectin-like"/>
    <property type="match status" value="1"/>
</dbReference>
<organism evidence="3 4">
    <name type="scientific">Acanthochromis polyacanthus</name>
    <name type="common">spiny chromis</name>
    <dbReference type="NCBI Taxonomy" id="80966"/>
    <lineage>
        <taxon>Eukaryota</taxon>
        <taxon>Metazoa</taxon>
        <taxon>Chordata</taxon>
        <taxon>Craniata</taxon>
        <taxon>Vertebrata</taxon>
        <taxon>Euteleostomi</taxon>
        <taxon>Actinopterygii</taxon>
        <taxon>Neopterygii</taxon>
        <taxon>Teleostei</taxon>
        <taxon>Neoteleostei</taxon>
        <taxon>Acanthomorphata</taxon>
        <taxon>Ovalentaria</taxon>
        <taxon>Pomacentridae</taxon>
        <taxon>Acanthochromis</taxon>
    </lineage>
</organism>
<feature type="domain" description="C-type lectin" evidence="2">
    <location>
        <begin position="1"/>
        <end position="110"/>
    </location>
</feature>
<dbReference type="GeneTree" id="ENSGT01030000234575"/>
<evidence type="ECO:0000259" key="2">
    <source>
        <dbReference type="PROSITE" id="PS50041"/>
    </source>
</evidence>
<proteinExistence type="predicted"/>
<keyword evidence="1" id="KW-1015">Disulfide bond</keyword>
<dbReference type="PRINTS" id="PR01504">
    <property type="entry name" value="PNCREATITSAP"/>
</dbReference>
<accession>A0A3Q1GNM4</accession>
<evidence type="ECO:0000313" key="4">
    <source>
        <dbReference type="Proteomes" id="UP000257200"/>
    </source>
</evidence>
<dbReference type="CDD" id="cd00037">
    <property type="entry name" value="CLECT"/>
    <property type="match status" value="1"/>
</dbReference>
<dbReference type="PANTHER" id="PTHR22803">
    <property type="entry name" value="MANNOSE, PHOSPHOLIPASE, LECTIN RECEPTOR RELATED"/>
    <property type="match status" value="1"/>
</dbReference>
<protein>
    <recommendedName>
        <fullName evidence="2">C-type lectin domain-containing protein</fullName>
    </recommendedName>
</protein>
<dbReference type="SMART" id="SM00034">
    <property type="entry name" value="CLECT"/>
    <property type="match status" value="1"/>
</dbReference>
<dbReference type="PROSITE" id="PS50041">
    <property type="entry name" value="C_TYPE_LECTIN_2"/>
    <property type="match status" value="1"/>
</dbReference>
<dbReference type="STRING" id="80966.ENSAPOP00000032366"/>
<dbReference type="InParanoid" id="A0A3Q1GNM4"/>
<dbReference type="Proteomes" id="UP000257200">
    <property type="component" value="Unplaced"/>
</dbReference>
<evidence type="ECO:0000313" key="3">
    <source>
        <dbReference type="Ensembl" id="ENSAPOP00000032366.1"/>
    </source>
</evidence>
<dbReference type="InterPro" id="IPR016187">
    <property type="entry name" value="CTDL_fold"/>
</dbReference>
<dbReference type="AlphaFoldDB" id="A0A3Q1GNM4"/>
<dbReference type="InterPro" id="IPR050111">
    <property type="entry name" value="C-type_lectin/snaclec_domain"/>
</dbReference>
<dbReference type="Pfam" id="PF00059">
    <property type="entry name" value="Lectin_C"/>
    <property type="match status" value="1"/>
</dbReference>
<keyword evidence="4" id="KW-1185">Reference proteome</keyword>
<dbReference type="InterPro" id="IPR001304">
    <property type="entry name" value="C-type_lectin-like"/>
</dbReference>
<reference evidence="3" key="2">
    <citation type="submission" date="2025-09" db="UniProtKB">
        <authorList>
            <consortium name="Ensembl"/>
        </authorList>
    </citation>
    <scope>IDENTIFICATION</scope>
</reference>
<reference evidence="3" key="1">
    <citation type="submission" date="2025-08" db="UniProtKB">
        <authorList>
            <consortium name="Ensembl"/>
        </authorList>
    </citation>
    <scope>IDENTIFICATION</scope>
</reference>